<keyword evidence="7" id="KW-1185">Reference proteome</keyword>
<evidence type="ECO:0000259" key="4">
    <source>
        <dbReference type="Pfam" id="PF00389"/>
    </source>
</evidence>
<dbReference type="PANTHER" id="PTHR10996">
    <property type="entry name" value="2-HYDROXYACID DEHYDROGENASE-RELATED"/>
    <property type="match status" value="1"/>
</dbReference>
<organism evidence="6 7">
    <name type="scientific">Desulfobacula phenolica</name>
    <dbReference type="NCBI Taxonomy" id="90732"/>
    <lineage>
        <taxon>Bacteria</taxon>
        <taxon>Pseudomonadati</taxon>
        <taxon>Thermodesulfobacteriota</taxon>
        <taxon>Desulfobacteria</taxon>
        <taxon>Desulfobacterales</taxon>
        <taxon>Desulfobacteraceae</taxon>
        <taxon>Desulfobacula</taxon>
    </lineage>
</organism>
<dbReference type="GO" id="GO:0016618">
    <property type="term" value="F:hydroxypyruvate reductase [NAD(P)H] activity"/>
    <property type="evidence" value="ECO:0007669"/>
    <property type="project" value="TreeGrafter"/>
</dbReference>
<dbReference type="InterPro" id="IPR006140">
    <property type="entry name" value="D-isomer_DH_NAD-bd"/>
</dbReference>
<evidence type="ECO:0000259" key="5">
    <source>
        <dbReference type="Pfam" id="PF02826"/>
    </source>
</evidence>
<dbReference type="Pfam" id="PF00389">
    <property type="entry name" value="2-Hacid_dh"/>
    <property type="match status" value="1"/>
</dbReference>
<feature type="domain" description="D-isomer specific 2-hydroxyacid dehydrogenase catalytic" evidence="4">
    <location>
        <begin position="38"/>
        <end position="313"/>
    </location>
</feature>
<dbReference type="EMBL" id="FNLL01000006">
    <property type="protein sequence ID" value="SDU27601.1"/>
    <property type="molecule type" value="Genomic_DNA"/>
</dbReference>
<keyword evidence="2" id="KW-0520">NAD</keyword>
<keyword evidence="1 3" id="KW-0560">Oxidoreductase</keyword>
<dbReference type="GO" id="GO:0051287">
    <property type="term" value="F:NAD binding"/>
    <property type="evidence" value="ECO:0007669"/>
    <property type="project" value="InterPro"/>
</dbReference>
<dbReference type="PANTHER" id="PTHR10996:SF178">
    <property type="entry name" value="2-HYDROXYACID DEHYDROGENASE YGL185C-RELATED"/>
    <property type="match status" value="1"/>
</dbReference>
<name>A0A1H2H6V2_9BACT</name>
<evidence type="ECO:0000313" key="6">
    <source>
        <dbReference type="EMBL" id="SDU27601.1"/>
    </source>
</evidence>
<dbReference type="InterPro" id="IPR006139">
    <property type="entry name" value="D-isomer_2_OHA_DH_cat_dom"/>
</dbReference>
<accession>A0A1H2H6V2</accession>
<dbReference type="RefSeq" id="WP_092234082.1">
    <property type="nucleotide sequence ID" value="NZ_FNLL01000006.1"/>
</dbReference>
<evidence type="ECO:0000313" key="7">
    <source>
        <dbReference type="Proteomes" id="UP000199608"/>
    </source>
</evidence>
<dbReference type="Gene3D" id="3.40.50.720">
    <property type="entry name" value="NAD(P)-binding Rossmann-like Domain"/>
    <property type="match status" value="2"/>
</dbReference>
<dbReference type="GO" id="GO:0005829">
    <property type="term" value="C:cytosol"/>
    <property type="evidence" value="ECO:0007669"/>
    <property type="project" value="TreeGrafter"/>
</dbReference>
<dbReference type="SUPFAM" id="SSF51735">
    <property type="entry name" value="NAD(P)-binding Rossmann-fold domains"/>
    <property type="match status" value="1"/>
</dbReference>
<dbReference type="Proteomes" id="UP000199608">
    <property type="component" value="Unassembled WGS sequence"/>
</dbReference>
<dbReference type="InterPro" id="IPR029753">
    <property type="entry name" value="D-isomer_DH_CS"/>
</dbReference>
<feature type="domain" description="D-isomer specific 2-hydroxyacid dehydrogenase NAD-binding" evidence="5">
    <location>
        <begin position="108"/>
        <end position="283"/>
    </location>
</feature>
<evidence type="ECO:0000256" key="1">
    <source>
        <dbReference type="ARBA" id="ARBA00023002"/>
    </source>
</evidence>
<dbReference type="GO" id="GO:0030267">
    <property type="term" value="F:glyoxylate reductase (NADPH) activity"/>
    <property type="evidence" value="ECO:0007669"/>
    <property type="project" value="TreeGrafter"/>
</dbReference>
<reference evidence="7" key="1">
    <citation type="submission" date="2016-10" db="EMBL/GenBank/DDBJ databases">
        <authorList>
            <person name="Varghese N."/>
            <person name="Submissions S."/>
        </authorList>
    </citation>
    <scope>NUCLEOTIDE SEQUENCE [LARGE SCALE GENOMIC DNA]</scope>
    <source>
        <strain evidence="7">DSM 3384</strain>
    </source>
</reference>
<dbReference type="PROSITE" id="PS00671">
    <property type="entry name" value="D_2_HYDROXYACID_DH_3"/>
    <property type="match status" value="1"/>
</dbReference>
<evidence type="ECO:0000256" key="2">
    <source>
        <dbReference type="ARBA" id="ARBA00023027"/>
    </source>
</evidence>
<dbReference type="InterPro" id="IPR050223">
    <property type="entry name" value="D-isomer_2-hydroxyacid_DH"/>
</dbReference>
<dbReference type="SUPFAM" id="SSF52283">
    <property type="entry name" value="Formate/glycerate dehydrogenase catalytic domain-like"/>
    <property type="match status" value="1"/>
</dbReference>
<protein>
    <submittedName>
        <fullName evidence="6">Phosphoglycerate dehydrogenase</fullName>
    </submittedName>
</protein>
<dbReference type="CDD" id="cd12175">
    <property type="entry name" value="2-Hacid_dh_11"/>
    <property type="match status" value="1"/>
</dbReference>
<dbReference type="AlphaFoldDB" id="A0A1H2H6V2"/>
<comment type="similarity">
    <text evidence="3">Belongs to the D-isomer specific 2-hydroxyacid dehydrogenase family.</text>
</comment>
<sequence length="317" mass="34169">MKILFAASEDAWGGFLNRVKKILPGHEFIAEGRFEITDLSGIDVLIPTMSRVTEETLKTADKLQLIQQCGAGLELVDINAARKRGIFVANVPTDVSGNADSVAELAIYLMIGLSRNTEMMKDSLKNRIMGGPMGLSLKGRTVGIVGLGGIGKALVHRLRPFGVKLIGVKQSKPVQAQKDLCLDWVGGPDDLDILLRQSDYVVLCLPLNDASQGLINHDTFKIMKPGVFLINVSRGGLVDYKALKSALKSKVIAGAGLDVFWEEPPDPEDDMFQYNVMATPHIGGATDVSMQGIAKLVAKNINFIANGKTPVNQMGKA</sequence>
<dbReference type="InterPro" id="IPR036291">
    <property type="entry name" value="NAD(P)-bd_dom_sf"/>
</dbReference>
<evidence type="ECO:0000256" key="3">
    <source>
        <dbReference type="RuleBase" id="RU003719"/>
    </source>
</evidence>
<gene>
    <name evidence="6" type="ORF">SAMN04487931_10679</name>
</gene>
<dbReference type="Pfam" id="PF02826">
    <property type="entry name" value="2-Hacid_dh_C"/>
    <property type="match status" value="1"/>
</dbReference>
<proteinExistence type="inferred from homology"/>